<dbReference type="EC" id="2.7.7.80" evidence="9"/>
<keyword evidence="3 15" id="KW-0808">Transferase</keyword>
<dbReference type="SUPFAM" id="SSF69572">
    <property type="entry name" value="Activating enzymes of the ubiquitin-like proteins"/>
    <property type="match status" value="1"/>
</dbReference>
<evidence type="ECO:0000256" key="6">
    <source>
        <dbReference type="ARBA" id="ARBA00052218"/>
    </source>
</evidence>
<evidence type="ECO:0000256" key="13">
    <source>
        <dbReference type="ARBA" id="ARBA00078531"/>
    </source>
</evidence>
<protein>
    <recommendedName>
        <fullName evidence="10">Molybdopterin-synthase adenylyltransferase</fullName>
        <ecNumber evidence="9">2.7.7.80</ecNumber>
    </recommendedName>
    <alternativeName>
        <fullName evidence="13">MoaD protein adenylase</fullName>
    </alternativeName>
    <alternativeName>
        <fullName evidence="11">Molybdopterin-converting factor subunit 1 adenylase</fullName>
    </alternativeName>
    <alternativeName>
        <fullName evidence="12">Sulfur carrier protein MoaD adenylyltransferase</fullName>
    </alternativeName>
</protein>
<dbReference type="PANTHER" id="PTHR10953:SF102">
    <property type="entry name" value="ADENYLYLTRANSFERASE AND SULFURTRANSFERASE MOCS3"/>
    <property type="match status" value="1"/>
</dbReference>
<dbReference type="GO" id="GO:0005829">
    <property type="term" value="C:cytosol"/>
    <property type="evidence" value="ECO:0007669"/>
    <property type="project" value="TreeGrafter"/>
</dbReference>
<comment type="pathway">
    <text evidence="1">Cofactor biosynthesis; molybdopterin biosynthesis.</text>
</comment>
<evidence type="ECO:0000256" key="4">
    <source>
        <dbReference type="ARBA" id="ARBA00022741"/>
    </source>
</evidence>
<comment type="similarity">
    <text evidence="2">Belongs to the HesA/MoeB/ThiF family.</text>
</comment>
<keyword evidence="5" id="KW-0067">ATP-binding</keyword>
<name>A0A1Y1QYA8_9GAMM</name>
<evidence type="ECO:0000256" key="9">
    <source>
        <dbReference type="ARBA" id="ARBA00066884"/>
    </source>
</evidence>
<accession>A0A1Y1QYA8</accession>
<dbReference type="Pfam" id="PF00899">
    <property type="entry name" value="ThiF"/>
    <property type="match status" value="1"/>
</dbReference>
<organism evidence="15 16">
    <name type="scientific">Thiothrix lacustris</name>
    <dbReference type="NCBI Taxonomy" id="525917"/>
    <lineage>
        <taxon>Bacteria</taxon>
        <taxon>Pseudomonadati</taxon>
        <taxon>Pseudomonadota</taxon>
        <taxon>Gammaproteobacteria</taxon>
        <taxon>Thiotrichales</taxon>
        <taxon>Thiotrichaceae</taxon>
        <taxon>Thiothrix</taxon>
    </lineage>
</organism>
<evidence type="ECO:0000256" key="11">
    <source>
        <dbReference type="ARBA" id="ARBA00075110"/>
    </source>
</evidence>
<evidence type="ECO:0000313" key="16">
    <source>
        <dbReference type="Proteomes" id="UP000192491"/>
    </source>
</evidence>
<evidence type="ECO:0000256" key="3">
    <source>
        <dbReference type="ARBA" id="ARBA00022679"/>
    </source>
</evidence>
<evidence type="ECO:0000256" key="1">
    <source>
        <dbReference type="ARBA" id="ARBA00005046"/>
    </source>
</evidence>
<evidence type="ECO:0000259" key="14">
    <source>
        <dbReference type="Pfam" id="PF00899"/>
    </source>
</evidence>
<dbReference type="PANTHER" id="PTHR10953">
    <property type="entry name" value="UBIQUITIN-ACTIVATING ENZYME E1"/>
    <property type="match status" value="1"/>
</dbReference>
<dbReference type="GO" id="GO:0061605">
    <property type="term" value="F:molybdopterin-synthase adenylyltransferase activity"/>
    <property type="evidence" value="ECO:0007669"/>
    <property type="project" value="UniProtKB-EC"/>
</dbReference>
<comment type="catalytic activity">
    <reaction evidence="6">
        <text>[molybdopterin-synthase sulfur-carrier protein]-C-terminal Gly-Gly + ATP + H(+) = [molybdopterin-synthase sulfur-carrier protein]-C-terminal Gly-Gly-AMP + diphosphate</text>
        <dbReference type="Rhea" id="RHEA:43616"/>
        <dbReference type="Rhea" id="RHEA-COMP:12159"/>
        <dbReference type="Rhea" id="RHEA-COMP:12202"/>
        <dbReference type="ChEBI" id="CHEBI:15378"/>
        <dbReference type="ChEBI" id="CHEBI:30616"/>
        <dbReference type="ChEBI" id="CHEBI:33019"/>
        <dbReference type="ChEBI" id="CHEBI:90618"/>
        <dbReference type="ChEBI" id="CHEBI:90778"/>
        <dbReference type="EC" id="2.7.7.80"/>
    </reaction>
</comment>
<dbReference type="GO" id="GO:0004792">
    <property type="term" value="F:thiosulfate-cyanide sulfurtransferase activity"/>
    <property type="evidence" value="ECO:0007669"/>
    <property type="project" value="TreeGrafter"/>
</dbReference>
<reference evidence="15 16" key="1">
    <citation type="submission" date="2017-01" db="EMBL/GenBank/DDBJ databases">
        <title>Novel large sulfur bacteria in the metagenomes of groundwater-fed chemosynthetic microbial mats in the Lake Huron basin.</title>
        <authorList>
            <person name="Sharrar A.M."/>
            <person name="Flood B.E."/>
            <person name="Bailey J.V."/>
            <person name="Jones D.S."/>
            <person name="Biddanda B."/>
            <person name="Ruberg S.A."/>
            <person name="Marcus D.N."/>
            <person name="Dick G.J."/>
        </authorList>
    </citation>
    <scope>NUCLEOTIDE SEQUENCE [LARGE SCALE GENOMIC DNA]</scope>
    <source>
        <strain evidence="15">A8</strain>
    </source>
</reference>
<evidence type="ECO:0000256" key="10">
    <source>
        <dbReference type="ARBA" id="ARBA00073635"/>
    </source>
</evidence>
<dbReference type="Gene3D" id="3.40.50.720">
    <property type="entry name" value="NAD(P)-binding Rossmann-like Domain"/>
    <property type="match status" value="1"/>
</dbReference>
<dbReference type="InterPro" id="IPR035985">
    <property type="entry name" value="Ubiquitin-activating_enz"/>
</dbReference>
<comment type="subunit">
    <text evidence="8">Homodimer. Forms a stable heterotetrameric complex of 2 MoeB and 2 MoaD during adenylation of MoaD.</text>
</comment>
<keyword evidence="4" id="KW-0547">Nucleotide-binding</keyword>
<dbReference type="InterPro" id="IPR000594">
    <property type="entry name" value="ThiF_NAD_FAD-bd"/>
</dbReference>
<evidence type="ECO:0000256" key="5">
    <source>
        <dbReference type="ARBA" id="ARBA00022840"/>
    </source>
</evidence>
<dbReference type="InterPro" id="IPR045886">
    <property type="entry name" value="ThiF/MoeB/HesA"/>
</dbReference>
<dbReference type="Proteomes" id="UP000192491">
    <property type="component" value="Unassembled WGS sequence"/>
</dbReference>
<evidence type="ECO:0000313" key="15">
    <source>
        <dbReference type="EMBL" id="OQX16596.1"/>
    </source>
</evidence>
<feature type="domain" description="THIF-type NAD/FAD binding fold" evidence="14">
    <location>
        <begin position="9"/>
        <end position="242"/>
    </location>
</feature>
<dbReference type="AlphaFoldDB" id="A0A1Y1QYA8"/>
<dbReference type="EMBL" id="MTEJ01000003">
    <property type="protein sequence ID" value="OQX16596.1"/>
    <property type="molecule type" value="Genomic_DNA"/>
</dbReference>
<evidence type="ECO:0000256" key="12">
    <source>
        <dbReference type="ARBA" id="ARBA00075328"/>
    </source>
</evidence>
<evidence type="ECO:0000256" key="8">
    <source>
        <dbReference type="ARBA" id="ARBA00063809"/>
    </source>
</evidence>
<dbReference type="CDD" id="cd00757">
    <property type="entry name" value="ThiF_MoeB_HesA_family"/>
    <property type="match status" value="1"/>
</dbReference>
<dbReference type="GO" id="GO:0008146">
    <property type="term" value="F:sulfotransferase activity"/>
    <property type="evidence" value="ECO:0007669"/>
    <property type="project" value="TreeGrafter"/>
</dbReference>
<dbReference type="FunFam" id="3.40.50.720:FF:000033">
    <property type="entry name" value="Adenylyltransferase and sulfurtransferase MOCS3"/>
    <property type="match status" value="1"/>
</dbReference>
<evidence type="ECO:0000256" key="2">
    <source>
        <dbReference type="ARBA" id="ARBA00009919"/>
    </source>
</evidence>
<dbReference type="GO" id="GO:0005524">
    <property type="term" value="F:ATP binding"/>
    <property type="evidence" value="ECO:0007669"/>
    <property type="project" value="UniProtKB-KW"/>
</dbReference>
<proteinExistence type="inferred from homology"/>
<dbReference type="NCBIfam" id="NF004281">
    <property type="entry name" value="PRK05690.1"/>
    <property type="match status" value="1"/>
</dbReference>
<gene>
    <name evidence="15" type="ORF">BWK73_03225</name>
</gene>
<comment type="caution">
    <text evidence="15">The sequence shown here is derived from an EMBL/GenBank/DDBJ whole genome shotgun (WGS) entry which is preliminary data.</text>
</comment>
<comment type="function">
    <text evidence="7">Catalyzes the adenylation by ATP of the carboxyl group of the C-terminal glycine of sulfur carrier protein MoaD.</text>
</comment>
<evidence type="ECO:0000256" key="7">
    <source>
        <dbReference type="ARBA" id="ARBA00055169"/>
    </source>
</evidence>
<keyword evidence="15" id="KW-0548">Nucleotidyltransferase</keyword>
<dbReference type="GO" id="GO:0008641">
    <property type="term" value="F:ubiquitin-like modifier activating enzyme activity"/>
    <property type="evidence" value="ECO:0007669"/>
    <property type="project" value="InterPro"/>
</dbReference>
<sequence>MNDAQLLRYSRQILLPEVDINGQERLLASKVLIIGMGGLGAPVTLYLAAAGVGHLTLVDFDTVDLSNLQRQVIHSTATIGQLKVASAAQTARALNPDIQIHTLQHKLDETELLSAVSAHDAVVDCSDNFPTRFALNRACKIAAKPLISGAVIRWEGQITTFDFRQPHTACYRCLYPEDGTQEDTCSTTGILAPLAGIIGSTQAAETLKALLNLPTLSGRLLLLEAKHMHWRELRLIPDPDCPICALGNKK</sequence>